<dbReference type="InterPro" id="IPR007965">
    <property type="entry name" value="GNAT_ATAT"/>
</dbReference>
<evidence type="ECO:0000313" key="5">
    <source>
        <dbReference type="Proteomes" id="UP000825935"/>
    </source>
</evidence>
<name>A0A8T2VF40_CERRI</name>
<feature type="domain" description="N-acetyltransferase" evidence="3">
    <location>
        <begin position="13"/>
        <end position="289"/>
    </location>
</feature>
<dbReference type="Gene3D" id="3.40.630.30">
    <property type="match status" value="3"/>
</dbReference>
<dbReference type="EMBL" id="CM035407">
    <property type="protein sequence ID" value="KAH7444624.1"/>
    <property type="molecule type" value="Genomic_DNA"/>
</dbReference>
<dbReference type="PANTHER" id="PTHR12327:SF0">
    <property type="entry name" value="ALPHA-TUBULIN N-ACETYLTRANSFERASE 1"/>
    <property type="match status" value="1"/>
</dbReference>
<keyword evidence="1" id="KW-0808">Transferase</keyword>
<protein>
    <recommendedName>
        <fullName evidence="3">N-acetyltransferase domain-containing protein</fullName>
    </recommendedName>
</protein>
<evidence type="ECO:0000259" key="3">
    <source>
        <dbReference type="PROSITE" id="PS51730"/>
    </source>
</evidence>
<evidence type="ECO:0000256" key="1">
    <source>
        <dbReference type="ARBA" id="ARBA00022679"/>
    </source>
</evidence>
<dbReference type="AlphaFoldDB" id="A0A8T2VF40"/>
<dbReference type="Proteomes" id="UP000825935">
    <property type="component" value="Chromosome 2"/>
</dbReference>
<dbReference type="InterPro" id="IPR038746">
    <property type="entry name" value="Atat"/>
</dbReference>
<keyword evidence="2" id="KW-0012">Acyltransferase</keyword>
<dbReference type="PANTHER" id="PTHR12327">
    <property type="entry name" value="ALPHA-TUBULIN N-ACETYLTRANSFERASE 1"/>
    <property type="match status" value="1"/>
</dbReference>
<proteinExistence type="predicted"/>
<dbReference type="GO" id="GO:0005874">
    <property type="term" value="C:microtubule"/>
    <property type="evidence" value="ECO:0007669"/>
    <property type="project" value="InterPro"/>
</dbReference>
<gene>
    <name evidence="4" type="ORF">KP509_02G085500</name>
</gene>
<sequence length="289" mass="33392">MEIKCPVTCLGSVSPSAGNVCKIEGSNYITMWNSYLLGRMALKEREEMKKVIDDMGMLSAQAQHLNTPVTSFDRLNIFRSQRLYVLWRRVDTSASSSAQGLLTGYQNNENDHAGCNNVQEQEQQEVLEDSNKVLGTGVEALLQQQRKLKLVEAMLMEKQENGVVAREEEEKRRTTTAMAVIEGMLKVGTKDLFIRRYDGTVHEMSPLCVLDFYVHYSYQRYDRPSTKLISFLQKHYGLIKYVPQATQFVVFDAYFERMKEEKVAANKNQHTKKSMLEKRNTIFMKDNWR</sequence>
<dbReference type="PROSITE" id="PS51730">
    <property type="entry name" value="GNAT_ATAT"/>
    <property type="match status" value="1"/>
</dbReference>
<keyword evidence="5" id="KW-1185">Reference proteome</keyword>
<reference evidence="4" key="1">
    <citation type="submission" date="2021-08" db="EMBL/GenBank/DDBJ databases">
        <title>WGS assembly of Ceratopteris richardii.</title>
        <authorList>
            <person name="Marchant D.B."/>
            <person name="Chen G."/>
            <person name="Jenkins J."/>
            <person name="Shu S."/>
            <person name="Leebens-Mack J."/>
            <person name="Grimwood J."/>
            <person name="Schmutz J."/>
            <person name="Soltis P."/>
            <person name="Soltis D."/>
            <person name="Chen Z.-H."/>
        </authorList>
    </citation>
    <scope>NUCLEOTIDE SEQUENCE</scope>
    <source>
        <strain evidence="4">Whitten #5841</strain>
        <tissue evidence="4">Leaf</tissue>
    </source>
</reference>
<accession>A0A8T2VF40</accession>
<dbReference type="OrthoDB" id="447510at2759"/>
<organism evidence="4 5">
    <name type="scientific">Ceratopteris richardii</name>
    <name type="common">Triangle waterfern</name>
    <dbReference type="NCBI Taxonomy" id="49495"/>
    <lineage>
        <taxon>Eukaryota</taxon>
        <taxon>Viridiplantae</taxon>
        <taxon>Streptophyta</taxon>
        <taxon>Embryophyta</taxon>
        <taxon>Tracheophyta</taxon>
        <taxon>Polypodiopsida</taxon>
        <taxon>Polypodiidae</taxon>
        <taxon>Polypodiales</taxon>
        <taxon>Pteridineae</taxon>
        <taxon>Pteridaceae</taxon>
        <taxon>Parkerioideae</taxon>
        <taxon>Ceratopteris</taxon>
    </lineage>
</organism>
<dbReference type="Pfam" id="PF05301">
    <property type="entry name" value="Acetyltransf_16"/>
    <property type="match status" value="3"/>
</dbReference>
<dbReference type="GO" id="GO:0019799">
    <property type="term" value="F:tubulin N-acetyltransferase activity"/>
    <property type="evidence" value="ECO:0007669"/>
    <property type="project" value="InterPro"/>
</dbReference>
<evidence type="ECO:0000313" key="4">
    <source>
        <dbReference type="EMBL" id="KAH7444624.1"/>
    </source>
</evidence>
<comment type="caution">
    <text evidence="4">The sequence shown here is derived from an EMBL/GenBank/DDBJ whole genome shotgun (WGS) entry which is preliminary data.</text>
</comment>
<evidence type="ECO:0000256" key="2">
    <source>
        <dbReference type="ARBA" id="ARBA00023315"/>
    </source>
</evidence>